<dbReference type="PANTHER" id="PTHR24216">
    <property type="entry name" value="PAXILLIN-RELATED"/>
    <property type="match status" value="1"/>
</dbReference>
<feature type="compositionally biased region" description="Low complexity" evidence="1">
    <location>
        <begin position="937"/>
        <end position="946"/>
    </location>
</feature>
<dbReference type="InterPro" id="IPR002859">
    <property type="entry name" value="PKD/REJ-like"/>
</dbReference>
<feature type="compositionally biased region" description="Acidic residues" evidence="1">
    <location>
        <begin position="1539"/>
        <end position="1556"/>
    </location>
</feature>
<dbReference type="PANTHER" id="PTHR24216:SF65">
    <property type="entry name" value="PAXILLIN-LIKE PROTEIN 1"/>
    <property type="match status" value="1"/>
</dbReference>
<feature type="compositionally biased region" description="Acidic residues" evidence="1">
    <location>
        <begin position="1248"/>
        <end position="1259"/>
    </location>
</feature>
<dbReference type="Pfam" id="PF02010">
    <property type="entry name" value="REJ"/>
    <property type="match status" value="1"/>
</dbReference>
<dbReference type="Proteomes" id="UP001190700">
    <property type="component" value="Unassembled WGS sequence"/>
</dbReference>
<feature type="domain" description="PKD/REJ-like" evidence="2">
    <location>
        <begin position="36"/>
        <end position="159"/>
    </location>
</feature>
<proteinExistence type="predicted"/>
<feature type="compositionally biased region" description="Basic and acidic residues" evidence="1">
    <location>
        <begin position="1557"/>
        <end position="1566"/>
    </location>
</feature>
<feature type="compositionally biased region" description="Pro residues" evidence="1">
    <location>
        <begin position="468"/>
        <end position="480"/>
    </location>
</feature>
<feature type="region of interest" description="Disordered" evidence="1">
    <location>
        <begin position="1184"/>
        <end position="1266"/>
    </location>
</feature>
<accession>A0AAE0EXW7</accession>
<feature type="region of interest" description="Disordered" evidence="1">
    <location>
        <begin position="2075"/>
        <end position="2108"/>
    </location>
</feature>
<feature type="region of interest" description="Disordered" evidence="1">
    <location>
        <begin position="1051"/>
        <end position="1136"/>
    </location>
</feature>
<evidence type="ECO:0000256" key="1">
    <source>
        <dbReference type="SAM" id="MobiDB-lite"/>
    </source>
</evidence>
<feature type="region of interest" description="Disordered" evidence="1">
    <location>
        <begin position="205"/>
        <end position="243"/>
    </location>
</feature>
<feature type="region of interest" description="Disordered" evidence="1">
    <location>
        <begin position="468"/>
        <end position="512"/>
    </location>
</feature>
<gene>
    <name evidence="3" type="ORF">CYMTET_46128</name>
</gene>
<feature type="compositionally biased region" description="Polar residues" evidence="1">
    <location>
        <begin position="482"/>
        <end position="502"/>
    </location>
</feature>
<dbReference type="EMBL" id="LGRX02032044">
    <property type="protein sequence ID" value="KAK3244252.1"/>
    <property type="molecule type" value="Genomic_DNA"/>
</dbReference>
<protein>
    <recommendedName>
        <fullName evidence="2">PKD/REJ-like domain-containing protein</fullName>
    </recommendedName>
</protein>
<feature type="region of interest" description="Disordered" evidence="1">
    <location>
        <begin position="1351"/>
        <end position="1427"/>
    </location>
</feature>
<sequence length="2429" mass="254322">MGLTRITLEHPAVMGLARIPLSIRHRQGCRSPSSFFALCRVQVAAMPFGGTLVVDPKYGTAMETPFELTVPGWQSEALPLQYHFAYRVVDAGAPEGTRSLQPLSADFSTLAPPHSSGGWLLPEPGLQSQGHAVEVVVTVRDAVGAEATAAFAVSVREATGGADATVALGGAQDCLLQSNPECALNHLAGASAAANAEATALPVAADAGGARRRRRLAEGRAPQKAADQPRASRSPPRALLDESGASAVVVREEMVKVVGAVRGLLLLTETAVTSVAASLRQAVRVPRELGNATQEEALALVEGIVAEAGEGNLEAGSAAVPLEGASASLCNTLDSLMAAAVGNTTTSVARSRRRRAVAALQNLGAALGADAVPGEAAVRLAAESGRLSLTMQRDDARNRDSTLYSQYLTSGDGATTATGQRSEVLLPAALAPSLVLAPGPSPPPLPLVAGSSPPPPLPTLPLSFPPLAPWPPLTHSPGRPPVSSSSDTAGNTSGSAAQNATGSGVAANEDDSDLQRRGLRSVSPFPAPPPTAPASSLGHLIVDARTILAVHPENDAEGAVEALSGVLSLTVLSHGDASEYDVRNLTDAIHLELALSAGSYGTLERVEAATGDSWDKQLVCGRLSESEAEAEQAYYHTEDCLALPNPAPPGALLQWRRRHPAERAPSGGGAASLNLSWSIGNASLQAGGCQEVYTALIPEYRGADAGLRKYAAWLPHETAAARNASADAKAESGVWSIEACALASPDTALRCYWDWARQTFAGPGCVLAPHVSCACARTGDFASVARPPRERLPPPAPPLREHAITVDEAEASPRPLLLLWVAAGLVGTGVAAAVALGRAQGALGERLAMDLVAKVGTGLHDYKLCQGLATWSLFGEERELGIIKVSSMIRARTVVRHTLLQAASPRAGRTIWRQEGSPASAGAWRRPAGLQLPPASPGEASAGAPPEEARTRSPAWRSPAGLPLSPTTSWDPAAPPQEPEDAPSRLASRAGAVVEGTPASALQRLAEAGGSRSSGAGSAVPRGWLQVLQRLAAWRGGVPGTRVTRLYGAHPEASEAQRSPAGGGAGGSTVTTGPVGAEGGGHSEGESSARGTWGEDEGGLPGARPRVPEVKGASFWWEKGVPGGSTELGPSPGRVRSPRAATAVERLRQELEGCGGVVSLGPATSGVRAPGEVAVAGASRAVMEGVERKHGKKGSKGKRPLVGKRQNVQRRLERAASVPRAGPAWAGAAEMQREPGGGDDGALRLSEEVPEGGGDDEEAAAAAAARGRAAAGSARMAAAAAERPPGSWENVRLQSRDMRRHRWRAAIKATMGGGSVFAYQAFLGQYRYEVYLEQRARASAEERVRGIAASAVDLDGGAEGQPPPRPSGPSDVRRQHRQRAPRSPRLSRGQGGEAPGTEGGQDTDTEARGTGGARSLSGVAAQDSPSSGLDRLLKKFAALQGPGLQEQLGNGEFAEVSLDIEGMARGGGEQGHAKRRAGRGEREASPSGSSDSSLGKTARRLARGRRQDGEDDGSMERRDPEEARLRRGSQQRAALRQEEADDSSPEFSSEPEESSGDEERREDRWRRQSALMASRAVQQAANAMGGWAPAASVAATLRGHGLVRDGVLPGSAAGVPGSLAGAQGQMDRAQRYRLRRRLASRAHAIGSVMGLWRELQDLRVTERLCSLLQLSSTALSLCIPMLELHERALCPAGGPGNLRRPEPLSQSLSSARSSAALTPGGISLLAASRELQTSTEEHPEGKRAGPAAFAQPALPKLRLKPAASPRDPSPGYQRRTQFQRPKQQLREENAAGAQGGLRGILKSPAATRLNIPRKHEGGSQVGGEREDEDEVMVVGDKHRLPLERLMGTALVLAFLRQRRLVWEPAWRAHLRRGDEAVRWEGVGAEQPGRTLRWYADVFQELLSANPPGARGWHHRAELWTLVLLQEPDGGFAASPALATVLHAGNTGQHLATDATVELPADELLAAMPAAELWGESAVMSVEAEAAGKWVQNLVDRQRLWATLCTVEHLRRLPFRWVLNPEAWPWRQRGLEELAADFVHQCAAEHGVPALGLAGIRLEAARAVADWSDKHLQALRQHHSRTRGGAKALPASPAALGRGTQPSSWAWKRPPPGAGLLRVRLDRDPSGTAAQAAVLLAHAAVSAVGAAALVMYASETSCCEEYRRQLGCKVDSDLGFSWAGLGEAWECRGVGTCAALRAAAGDPPLPAWPADGQCGLGQPLPFSGIPAEMCAALAALALGLCSQAVVAALFRMGSTVAPRGHFVPASHKAGFVPAAAALAPLVRLGACAAPALRAACFHASQLLARPMEAFFTMLEWGICRVALEWRRIGWAARYVWRTAIRREKPGDVLLAIGHEVEQRRVVAVAAPGSAPTVPPSRGLPFRLTPWYECASPALQSAYALAAACWGALLWVLAFHSTSLSNTLGTAPRPA</sequence>
<comment type="caution">
    <text evidence="3">The sequence shown here is derived from an EMBL/GenBank/DDBJ whole genome shotgun (WGS) entry which is preliminary data.</text>
</comment>
<keyword evidence="4" id="KW-1185">Reference proteome</keyword>
<feature type="compositionally biased region" description="Basic and acidic residues" evidence="1">
    <location>
        <begin position="1514"/>
        <end position="1525"/>
    </location>
</feature>
<feature type="compositionally biased region" description="Gly residues" evidence="1">
    <location>
        <begin position="1389"/>
        <end position="1399"/>
    </location>
</feature>
<evidence type="ECO:0000313" key="3">
    <source>
        <dbReference type="EMBL" id="KAK3244252.1"/>
    </source>
</evidence>
<organism evidence="3 4">
    <name type="scientific">Cymbomonas tetramitiformis</name>
    <dbReference type="NCBI Taxonomy" id="36881"/>
    <lineage>
        <taxon>Eukaryota</taxon>
        <taxon>Viridiplantae</taxon>
        <taxon>Chlorophyta</taxon>
        <taxon>Pyramimonadophyceae</taxon>
        <taxon>Pyramimonadales</taxon>
        <taxon>Pyramimonadaceae</taxon>
        <taxon>Cymbomonas</taxon>
    </lineage>
</organism>
<feature type="region of interest" description="Disordered" evidence="1">
    <location>
        <begin position="910"/>
        <end position="992"/>
    </location>
</feature>
<feature type="region of interest" description="Disordered" evidence="1">
    <location>
        <begin position="1461"/>
        <end position="1566"/>
    </location>
</feature>
<feature type="compositionally biased region" description="Basic residues" evidence="1">
    <location>
        <begin position="1189"/>
        <end position="1202"/>
    </location>
</feature>
<feature type="region of interest" description="Disordered" evidence="1">
    <location>
        <begin position="1696"/>
        <end position="1715"/>
    </location>
</feature>
<feature type="compositionally biased region" description="Low complexity" evidence="1">
    <location>
        <begin position="1704"/>
        <end position="1715"/>
    </location>
</feature>
<name>A0AAE0EXW7_9CHLO</name>
<feature type="region of interest" description="Disordered" evidence="1">
    <location>
        <begin position="1730"/>
        <end position="1793"/>
    </location>
</feature>
<evidence type="ECO:0000259" key="2">
    <source>
        <dbReference type="Pfam" id="PF02010"/>
    </source>
</evidence>
<evidence type="ECO:0000313" key="4">
    <source>
        <dbReference type="Proteomes" id="UP001190700"/>
    </source>
</evidence>
<reference evidence="3 4" key="1">
    <citation type="journal article" date="2015" name="Genome Biol. Evol.">
        <title>Comparative Genomics of a Bacterivorous Green Alga Reveals Evolutionary Causalities and Consequences of Phago-Mixotrophic Mode of Nutrition.</title>
        <authorList>
            <person name="Burns J.A."/>
            <person name="Paasch A."/>
            <person name="Narechania A."/>
            <person name="Kim E."/>
        </authorList>
    </citation>
    <scope>NUCLEOTIDE SEQUENCE [LARGE SCALE GENOMIC DNA]</scope>
    <source>
        <strain evidence="3 4">PLY_AMNH</strain>
    </source>
</reference>